<dbReference type="PATRIC" id="fig|1280949.3.peg.1373"/>
<feature type="transmembrane region" description="Helical" evidence="2">
    <location>
        <begin position="612"/>
        <end position="634"/>
    </location>
</feature>
<dbReference type="RefSeq" id="WP_084331805.1">
    <property type="nucleotide sequence ID" value="NZ_ARYH01000001.1"/>
</dbReference>
<dbReference type="PANTHER" id="PTHR37464:SF1">
    <property type="entry name" value="BLL2463 PROTEIN"/>
    <property type="match status" value="1"/>
</dbReference>
<keyword evidence="2" id="KW-0472">Membrane</keyword>
<dbReference type="InterPro" id="IPR025297">
    <property type="entry name" value="DUF4159"/>
</dbReference>
<evidence type="ECO:0000256" key="1">
    <source>
        <dbReference type="SAM" id="MobiDB-lite"/>
    </source>
</evidence>
<dbReference type="SUPFAM" id="SSF52317">
    <property type="entry name" value="Class I glutamine amidotransferase-like"/>
    <property type="match status" value="1"/>
</dbReference>
<dbReference type="InterPro" id="IPR029062">
    <property type="entry name" value="Class_I_gatase-like"/>
</dbReference>
<dbReference type="EMBL" id="ARYH01000001">
    <property type="protein sequence ID" value="KCZ85361.1"/>
    <property type="molecule type" value="Genomic_DNA"/>
</dbReference>
<feature type="domain" description="Aerotolerance regulator N-terminal" evidence="3">
    <location>
        <begin position="9"/>
        <end position="81"/>
    </location>
</feature>
<gene>
    <name evidence="5" type="ORF">HAD_06750</name>
</gene>
<evidence type="ECO:0000259" key="4">
    <source>
        <dbReference type="Pfam" id="PF13709"/>
    </source>
</evidence>
<name>A0A069E969_9PROT</name>
<comment type="caution">
    <text evidence="5">The sequence shown here is derived from an EMBL/GenBank/DDBJ whole genome shotgun (WGS) entry which is preliminary data.</text>
</comment>
<proteinExistence type="predicted"/>
<dbReference type="Gene3D" id="3.40.50.880">
    <property type="match status" value="1"/>
</dbReference>
<dbReference type="NCBIfam" id="TIGR02226">
    <property type="entry name" value="two_anch"/>
    <property type="match status" value="1"/>
</dbReference>
<dbReference type="eggNOG" id="ENOG502Z7KE">
    <property type="taxonomic scope" value="Bacteria"/>
</dbReference>
<dbReference type="InterPro" id="IPR011933">
    <property type="entry name" value="Double_TM_dom"/>
</dbReference>
<sequence length="961" mass="102338">MTALGPFLFGAPWALAALIALPVIWWILRATPPAPKDVELPSMRILEGMEPKEETPARTPWWVWLIRTLAVTAAIVGLSQPVYAPGAKTESVEGSGPLLIVIDNGWPSAPRWSELVNAATATLDTGSRDMPVHLLLTAPQQLNSDPSERLSTADAAKRISSLRPQAWNTDRADAITRLDDSGLKPGRIFWASDGLENNGGRAFAADLSARAPLTVFAAPPHTPAAITKLNSETDSVSVTLRRLEARGEESAYVSALTLDGSALATSEATFPDGENEAAADFTIPAAALARIARFTVTGRQGAGTVWLWDSSDRSRRVGLVDAGAIAQPLLSDMHYVRKALEPFASITEGTVETLVAESPDAIILTDVGQILPEDEKRLADWVESGGALIRFAGPRLAAQGDDLLPVPLRRASRALGGALAWDEPQALAPFAETSPFDGLNVPPDVRITQQVLARPGPELSSHTWARLADGSPLVTADARGSGMIILFHITAGPDWANLAYSDLFPQMLRRCIAAGRGESVNAEEGAYSPKLVLDGYGRLQSPGPAAAPLKAADFATVEPSEAHPPGLYQGPGGTRALNAARKATPTLIQTWPPAARLLGDAEARAMRLAGPLLTFAAFLLALDLFIALLVAGHLPRIGRKTGTAAVVLLAATFLAPSPGANAQEYQYRLMQDGTYRRIATGPTIIPLPKGKAPQSDVDAALLMRFGYVKTPDVAINERARAGLFGLATTLYNRTSVEPEAPDELDLETSPLELYPLIYFAVPQGAAPLSEKAIARLNAYLRSGGALVIDTRDGDTPGSTEITRLESLLEGLDAPPLQPVPSGHVLTRSFYLLDGFPGRYADRQLWIEQAGSASAPRGDGVSGLFIGDADWISAWAIDDRGRDLYSVDGGADQREMARRFGVNLVMYILTGSYKDDQVHLPALLERLGEGDADGGAFGPGPRPPNNTRENDVPQFLPNGVPQ</sequence>
<accession>A0A069E969</accession>
<organism evidence="5 6">
    <name type="scientific">Hyphomonas adhaerens MHS-3</name>
    <dbReference type="NCBI Taxonomy" id="1280949"/>
    <lineage>
        <taxon>Bacteria</taxon>
        <taxon>Pseudomonadati</taxon>
        <taxon>Pseudomonadota</taxon>
        <taxon>Alphaproteobacteria</taxon>
        <taxon>Hyphomonadales</taxon>
        <taxon>Hyphomonadaceae</taxon>
        <taxon>Hyphomonas</taxon>
    </lineage>
</organism>
<dbReference type="Pfam" id="PF07584">
    <property type="entry name" value="BatA"/>
    <property type="match status" value="1"/>
</dbReference>
<dbReference type="Gene3D" id="3.40.50.12140">
    <property type="entry name" value="Domain of unknown function DUF4159"/>
    <property type="match status" value="1"/>
</dbReference>
<dbReference type="AlphaFoldDB" id="A0A069E969"/>
<protein>
    <recommendedName>
        <fullName evidence="7">DUF4159 domain-containing protein</fullName>
    </recommendedName>
</protein>
<dbReference type="Pfam" id="PF13709">
    <property type="entry name" value="DUF4159"/>
    <property type="match status" value="1"/>
</dbReference>
<evidence type="ECO:0000259" key="3">
    <source>
        <dbReference type="Pfam" id="PF07584"/>
    </source>
</evidence>
<dbReference type="PANTHER" id="PTHR37464">
    <property type="entry name" value="BLL2463 PROTEIN"/>
    <property type="match status" value="1"/>
</dbReference>
<reference evidence="5 6" key="1">
    <citation type="journal article" date="2014" name="Antonie Van Leeuwenhoek">
        <title>Hyphomonas beringensis sp. nov. and Hyphomonas chukchiensis sp. nov., isolated from surface seawater of the Bering Sea and Chukchi Sea.</title>
        <authorList>
            <person name="Li C."/>
            <person name="Lai Q."/>
            <person name="Li G."/>
            <person name="Dong C."/>
            <person name="Wang J."/>
            <person name="Liao Y."/>
            <person name="Shao Z."/>
        </authorList>
    </citation>
    <scope>NUCLEOTIDE SEQUENCE [LARGE SCALE GENOMIC DNA]</scope>
    <source>
        <strain evidence="5 6">MHS-3</strain>
    </source>
</reference>
<keyword evidence="6" id="KW-1185">Reference proteome</keyword>
<dbReference type="Proteomes" id="UP000027446">
    <property type="component" value="Unassembled WGS sequence"/>
</dbReference>
<dbReference type="OrthoDB" id="9773014at2"/>
<feature type="region of interest" description="Disordered" evidence="1">
    <location>
        <begin position="929"/>
        <end position="961"/>
    </location>
</feature>
<evidence type="ECO:0000313" key="5">
    <source>
        <dbReference type="EMBL" id="KCZ85361.1"/>
    </source>
</evidence>
<evidence type="ECO:0000313" key="6">
    <source>
        <dbReference type="Proteomes" id="UP000027446"/>
    </source>
</evidence>
<evidence type="ECO:0008006" key="7">
    <source>
        <dbReference type="Google" id="ProtNLM"/>
    </source>
</evidence>
<feature type="transmembrane region" description="Helical" evidence="2">
    <location>
        <begin position="7"/>
        <end position="28"/>
    </location>
</feature>
<dbReference type="CDD" id="cd03143">
    <property type="entry name" value="A4_beta-galactosidase_middle_domain"/>
    <property type="match status" value="1"/>
</dbReference>
<dbReference type="InterPro" id="IPR024163">
    <property type="entry name" value="Aerotolerance_reg_N"/>
</dbReference>
<keyword evidence="2" id="KW-0812">Transmembrane</keyword>
<dbReference type="STRING" id="1280949.HAD_06750"/>
<feature type="domain" description="DUF4159" evidence="4">
    <location>
        <begin position="704"/>
        <end position="908"/>
    </location>
</feature>
<evidence type="ECO:0000256" key="2">
    <source>
        <dbReference type="SAM" id="Phobius"/>
    </source>
</evidence>
<keyword evidence="2" id="KW-1133">Transmembrane helix</keyword>